<accession>A0A2G9SA03</accession>
<keyword evidence="2" id="KW-1185">Reference proteome</keyword>
<evidence type="ECO:0000313" key="2">
    <source>
        <dbReference type="Proteomes" id="UP000228934"/>
    </source>
</evidence>
<name>A0A2G9SA03_AQUCT</name>
<dbReference type="AlphaFoldDB" id="A0A2G9SA03"/>
<dbReference type="OrthoDB" id="8919664at2759"/>
<reference evidence="2" key="1">
    <citation type="journal article" date="2017" name="Nat. Commun.">
        <title>The North American bullfrog draft genome provides insight into hormonal regulation of long noncoding RNA.</title>
        <authorList>
            <person name="Hammond S.A."/>
            <person name="Warren R.L."/>
            <person name="Vandervalk B.P."/>
            <person name="Kucuk E."/>
            <person name="Khan H."/>
            <person name="Gibb E.A."/>
            <person name="Pandoh P."/>
            <person name="Kirk H."/>
            <person name="Zhao Y."/>
            <person name="Jones M."/>
            <person name="Mungall A.J."/>
            <person name="Coope R."/>
            <person name="Pleasance S."/>
            <person name="Moore R.A."/>
            <person name="Holt R.A."/>
            <person name="Round J.M."/>
            <person name="Ohora S."/>
            <person name="Walle B.V."/>
            <person name="Veldhoen N."/>
            <person name="Helbing C.C."/>
            <person name="Birol I."/>
        </authorList>
    </citation>
    <scope>NUCLEOTIDE SEQUENCE [LARGE SCALE GENOMIC DNA]</scope>
</reference>
<dbReference type="EMBL" id="KV926035">
    <property type="protein sequence ID" value="PIO36947.1"/>
    <property type="molecule type" value="Genomic_DNA"/>
</dbReference>
<organism evidence="1 2">
    <name type="scientific">Aquarana catesbeiana</name>
    <name type="common">American bullfrog</name>
    <name type="synonym">Rana catesbeiana</name>
    <dbReference type="NCBI Taxonomy" id="8400"/>
    <lineage>
        <taxon>Eukaryota</taxon>
        <taxon>Metazoa</taxon>
        <taxon>Chordata</taxon>
        <taxon>Craniata</taxon>
        <taxon>Vertebrata</taxon>
        <taxon>Euteleostomi</taxon>
        <taxon>Amphibia</taxon>
        <taxon>Batrachia</taxon>
        <taxon>Anura</taxon>
        <taxon>Neobatrachia</taxon>
        <taxon>Ranoidea</taxon>
        <taxon>Ranidae</taxon>
        <taxon>Aquarana</taxon>
    </lineage>
</organism>
<gene>
    <name evidence="1" type="ORF">AB205_0197310</name>
</gene>
<dbReference type="Proteomes" id="UP000228934">
    <property type="component" value="Unassembled WGS sequence"/>
</dbReference>
<proteinExistence type="predicted"/>
<evidence type="ECO:0000313" key="1">
    <source>
        <dbReference type="EMBL" id="PIO36947.1"/>
    </source>
</evidence>
<sequence>MLTLLLKPSCVSFIHVFPKRLQSTQLSTDFYSNTNHGVGWNNTTGSAPSGPRFSDRPFSELDDFWTPCKLENVTITERPAHPEIQRFWIPSVLLEGVTHYGAENKDHHPGFVIEICTPIPPFDCDGPVGVWTCFDSFVSHTRPPSVCCVVRLVSLPSLTDSPSKLIKPQPLRGHQTKTFCPSNHLNDQVKFMPSSSRPSRIEFSMTAPTPNHRLSPGLLTCIA</sequence>
<protein>
    <submittedName>
        <fullName evidence="1">Uncharacterized protein</fullName>
    </submittedName>
</protein>